<dbReference type="PANTHER" id="PTHR47707">
    <property type="entry name" value="8-OXO-DGTP DIPHOSPHATASE"/>
    <property type="match status" value="1"/>
</dbReference>
<dbReference type="GO" id="GO:0046872">
    <property type="term" value="F:metal ion binding"/>
    <property type="evidence" value="ECO:0007669"/>
    <property type="project" value="UniProtKB-KW"/>
</dbReference>
<evidence type="ECO:0000313" key="14">
    <source>
        <dbReference type="Proteomes" id="UP000295371"/>
    </source>
</evidence>
<evidence type="ECO:0000256" key="7">
    <source>
        <dbReference type="ARBA" id="ARBA00022801"/>
    </source>
</evidence>
<keyword evidence="6" id="KW-0227">DNA damage</keyword>
<evidence type="ECO:0000259" key="12">
    <source>
        <dbReference type="PROSITE" id="PS51462"/>
    </source>
</evidence>
<dbReference type="PRINTS" id="PR00502">
    <property type="entry name" value="NUDIXFAMILY"/>
</dbReference>
<dbReference type="GO" id="GO:0044716">
    <property type="term" value="F:8-oxo-GDP phosphatase activity"/>
    <property type="evidence" value="ECO:0007669"/>
    <property type="project" value="TreeGrafter"/>
</dbReference>
<keyword evidence="14" id="KW-1185">Reference proteome</keyword>
<dbReference type="Gene3D" id="3.90.79.10">
    <property type="entry name" value="Nucleoside Triphosphate Pyrophosphohydrolase"/>
    <property type="match status" value="1"/>
</dbReference>
<name>A0A4R7J7F2_9ACTN</name>
<dbReference type="Proteomes" id="UP000295371">
    <property type="component" value="Unassembled WGS sequence"/>
</dbReference>
<dbReference type="CDD" id="cd03425">
    <property type="entry name" value="NUDIX_MutT_NudA_like"/>
    <property type="match status" value="1"/>
</dbReference>
<evidence type="ECO:0000256" key="10">
    <source>
        <dbReference type="ARBA" id="ARBA00035861"/>
    </source>
</evidence>
<dbReference type="OrthoDB" id="9804442at2"/>
<evidence type="ECO:0000256" key="3">
    <source>
        <dbReference type="ARBA" id="ARBA00022457"/>
    </source>
</evidence>
<keyword evidence="7" id="KW-0378">Hydrolase</keyword>
<accession>A0A4R7J7F2</accession>
<dbReference type="RefSeq" id="WP_133753898.1">
    <property type="nucleotide sequence ID" value="NZ_SOAW01000001.1"/>
</dbReference>
<evidence type="ECO:0000313" key="13">
    <source>
        <dbReference type="EMBL" id="TDT33370.1"/>
    </source>
</evidence>
<organism evidence="13 14">
    <name type="scientific">Naumannella halotolerans</name>
    <dbReference type="NCBI Taxonomy" id="993414"/>
    <lineage>
        <taxon>Bacteria</taxon>
        <taxon>Bacillati</taxon>
        <taxon>Actinomycetota</taxon>
        <taxon>Actinomycetes</taxon>
        <taxon>Propionibacteriales</taxon>
        <taxon>Propionibacteriaceae</taxon>
        <taxon>Naumannella</taxon>
    </lineage>
</organism>
<keyword evidence="5" id="KW-0479">Metal-binding</keyword>
<dbReference type="PROSITE" id="PS51462">
    <property type="entry name" value="NUDIX"/>
    <property type="match status" value="1"/>
</dbReference>
<keyword evidence="8" id="KW-0460">Magnesium</keyword>
<comment type="caution">
    <text evidence="13">The sequence shown here is derived from an EMBL/GenBank/DDBJ whole genome shotgun (WGS) entry which is preliminary data.</text>
</comment>
<evidence type="ECO:0000256" key="4">
    <source>
        <dbReference type="ARBA" id="ARBA00022705"/>
    </source>
</evidence>
<evidence type="ECO:0000256" key="2">
    <source>
        <dbReference type="ARBA" id="ARBA00005582"/>
    </source>
</evidence>
<dbReference type="GO" id="GO:0006260">
    <property type="term" value="P:DNA replication"/>
    <property type="evidence" value="ECO:0007669"/>
    <property type="project" value="UniProtKB-KW"/>
</dbReference>
<dbReference type="AlphaFoldDB" id="A0A4R7J7F2"/>
<feature type="domain" description="Nudix hydrolase" evidence="12">
    <location>
        <begin position="8"/>
        <end position="139"/>
    </location>
</feature>
<evidence type="ECO:0000256" key="6">
    <source>
        <dbReference type="ARBA" id="ARBA00022763"/>
    </source>
</evidence>
<dbReference type="InterPro" id="IPR015797">
    <property type="entry name" value="NUDIX_hydrolase-like_dom_sf"/>
</dbReference>
<comment type="catalytic activity">
    <reaction evidence="10">
        <text>8-oxo-dGTP + H2O = 8-oxo-dGMP + diphosphate + H(+)</text>
        <dbReference type="Rhea" id="RHEA:31575"/>
        <dbReference type="ChEBI" id="CHEBI:15377"/>
        <dbReference type="ChEBI" id="CHEBI:15378"/>
        <dbReference type="ChEBI" id="CHEBI:33019"/>
        <dbReference type="ChEBI" id="CHEBI:63224"/>
        <dbReference type="ChEBI" id="CHEBI:77896"/>
        <dbReference type="EC" id="3.6.1.55"/>
    </reaction>
</comment>
<protein>
    <recommendedName>
        <fullName evidence="11">8-oxo-dGTP diphosphatase</fullName>
        <ecNumber evidence="11">3.6.1.55</ecNumber>
    </recommendedName>
</protein>
<comment type="similarity">
    <text evidence="2">Belongs to the Nudix hydrolase family.</text>
</comment>
<sequence length="143" mass="15694">MSTGTGPGRQLVVAAVITSDTAVLAARRSYPPSLAGKWEFPGGKAEPGEGPEQALVRELAEELAVEVELGTEITAPAGGPWPIDERLELRLWWARLASDEAPRPLGSHDRLSWVEPDDLPSLDWLPADRPMIGRIRQLWQGRR</sequence>
<evidence type="ECO:0000256" key="1">
    <source>
        <dbReference type="ARBA" id="ARBA00001946"/>
    </source>
</evidence>
<dbReference type="GO" id="GO:0035539">
    <property type="term" value="F:8-oxo-7,8-dihydrodeoxyguanosine triphosphate pyrophosphatase activity"/>
    <property type="evidence" value="ECO:0007669"/>
    <property type="project" value="UniProtKB-EC"/>
</dbReference>
<dbReference type="InterPro" id="IPR000086">
    <property type="entry name" value="NUDIX_hydrolase_dom"/>
</dbReference>
<dbReference type="EC" id="3.6.1.55" evidence="11"/>
<reference evidence="13 14" key="1">
    <citation type="submission" date="2019-03" db="EMBL/GenBank/DDBJ databases">
        <title>Genomic Encyclopedia of Archaeal and Bacterial Type Strains, Phase II (KMG-II): from individual species to whole genera.</title>
        <authorList>
            <person name="Goeker M."/>
        </authorList>
    </citation>
    <scope>NUCLEOTIDE SEQUENCE [LARGE SCALE GENOMIC DNA]</scope>
    <source>
        <strain evidence="13 14">DSM 24323</strain>
    </source>
</reference>
<evidence type="ECO:0000256" key="9">
    <source>
        <dbReference type="ARBA" id="ARBA00023204"/>
    </source>
</evidence>
<dbReference type="GO" id="GO:0044715">
    <property type="term" value="F:8-oxo-dGDP phosphatase activity"/>
    <property type="evidence" value="ECO:0007669"/>
    <property type="project" value="TreeGrafter"/>
</dbReference>
<comment type="cofactor">
    <cofactor evidence="1">
        <name>Mg(2+)</name>
        <dbReference type="ChEBI" id="CHEBI:18420"/>
    </cofactor>
</comment>
<dbReference type="PANTHER" id="PTHR47707:SF1">
    <property type="entry name" value="NUDIX HYDROLASE FAMILY PROTEIN"/>
    <property type="match status" value="1"/>
</dbReference>
<dbReference type="InterPro" id="IPR047127">
    <property type="entry name" value="MutT-like"/>
</dbReference>
<proteinExistence type="inferred from homology"/>
<dbReference type="Pfam" id="PF00293">
    <property type="entry name" value="NUDIX"/>
    <property type="match status" value="1"/>
</dbReference>
<dbReference type="GO" id="GO:0008413">
    <property type="term" value="F:8-oxo-7,8-dihydroguanosine triphosphate pyrophosphatase activity"/>
    <property type="evidence" value="ECO:0007669"/>
    <property type="project" value="TreeGrafter"/>
</dbReference>
<gene>
    <name evidence="13" type="ORF">CLV29_0981</name>
</gene>
<dbReference type="InterPro" id="IPR020476">
    <property type="entry name" value="Nudix_hydrolase"/>
</dbReference>
<keyword evidence="9" id="KW-0234">DNA repair</keyword>
<keyword evidence="3" id="KW-0515">Mutator protein</keyword>
<keyword evidence="4" id="KW-0235">DNA replication</keyword>
<evidence type="ECO:0000256" key="11">
    <source>
        <dbReference type="ARBA" id="ARBA00038905"/>
    </source>
</evidence>
<dbReference type="SUPFAM" id="SSF55811">
    <property type="entry name" value="Nudix"/>
    <property type="match status" value="1"/>
</dbReference>
<dbReference type="EMBL" id="SOAW01000001">
    <property type="protein sequence ID" value="TDT33370.1"/>
    <property type="molecule type" value="Genomic_DNA"/>
</dbReference>
<evidence type="ECO:0000256" key="8">
    <source>
        <dbReference type="ARBA" id="ARBA00022842"/>
    </source>
</evidence>
<evidence type="ECO:0000256" key="5">
    <source>
        <dbReference type="ARBA" id="ARBA00022723"/>
    </source>
</evidence>
<dbReference type="GO" id="GO:0006281">
    <property type="term" value="P:DNA repair"/>
    <property type="evidence" value="ECO:0007669"/>
    <property type="project" value="UniProtKB-KW"/>
</dbReference>